<evidence type="ECO:0000256" key="1">
    <source>
        <dbReference type="SAM" id="MobiDB-lite"/>
    </source>
</evidence>
<name>A0A6J7E9Y5_9ZZZZ</name>
<feature type="compositionally biased region" description="Polar residues" evidence="1">
    <location>
        <begin position="218"/>
        <end position="228"/>
    </location>
</feature>
<feature type="compositionally biased region" description="Low complexity" evidence="1">
    <location>
        <begin position="208"/>
        <end position="217"/>
    </location>
</feature>
<protein>
    <submittedName>
        <fullName evidence="2">Unannotated protein</fullName>
    </submittedName>
</protein>
<accession>A0A6J7E9Y5</accession>
<reference evidence="2" key="1">
    <citation type="submission" date="2020-05" db="EMBL/GenBank/DDBJ databases">
        <authorList>
            <person name="Chiriac C."/>
            <person name="Salcher M."/>
            <person name="Ghai R."/>
            <person name="Kavagutti S V."/>
        </authorList>
    </citation>
    <scope>NUCLEOTIDE SEQUENCE</scope>
</reference>
<dbReference type="AntiFam" id="ANF00233">
    <property type="entry name" value="Shadow ORF (opposite trxB)"/>
</dbReference>
<sequence>MDDRHLRGELRQEDRLLHRRIATADDHRLPADEEGCVAGRAVAHAAAAQCLLARHPDLPVLCTHREYNGARLERVRADADAVHAARSVGELELRRQIGDETGAEALGLIAHLLHQLGAHHAARKSREVLNVGRLLEQTAPHEALDDERSQVGAGRVKRGRVAGWAAADNDDVLDLAHGVWVLWEVGTVGSGCIAVDPPASAAASAAASSAVSGAPSSRQRSTVLRSCR</sequence>
<dbReference type="AlphaFoldDB" id="A0A6J7E9Y5"/>
<proteinExistence type="predicted"/>
<feature type="region of interest" description="Disordered" evidence="1">
    <location>
        <begin position="208"/>
        <end position="228"/>
    </location>
</feature>
<gene>
    <name evidence="2" type="ORF">UFOPK3423_01257</name>
</gene>
<organism evidence="2">
    <name type="scientific">freshwater metagenome</name>
    <dbReference type="NCBI Taxonomy" id="449393"/>
    <lineage>
        <taxon>unclassified sequences</taxon>
        <taxon>metagenomes</taxon>
        <taxon>ecological metagenomes</taxon>
    </lineage>
</organism>
<dbReference type="EMBL" id="CAFBLQ010000154">
    <property type="protein sequence ID" value="CAB4879902.1"/>
    <property type="molecule type" value="Genomic_DNA"/>
</dbReference>
<evidence type="ECO:0000313" key="2">
    <source>
        <dbReference type="EMBL" id="CAB4879902.1"/>
    </source>
</evidence>